<dbReference type="GeneID" id="55613559"/>
<evidence type="ECO:0000313" key="2">
    <source>
        <dbReference type="Proteomes" id="UP000320660"/>
    </source>
</evidence>
<evidence type="ECO:0000313" key="1">
    <source>
        <dbReference type="EMBL" id="QAU04346.1"/>
    </source>
</evidence>
<accession>A0A513PWL3</accession>
<proteinExistence type="predicted"/>
<sequence length="433" mass="49004">MITKHEYLKLCFQSRCYQKKAWLLSVFTKLSDDEATDRILSKIKYALYRDGDGFYFYKDDGTTERVEGDLSTPFCYKDERITIDSDFDPRVDGELETTMGLLLVNRVVFYESLKDAVPYHNKVMGAGDVKRIISEVMVDNPEEGETVPPGKCSVDDCHKVTKQFNYLMGLNNVFCKAASIQALTVDKELLELKAKLLKENPDAIHDPIKAAWIIDQLVAKDMEIQLNGDSKDFFINKKFIDNARKRMFIAFGAEQDWNTGEWTFLHKSLDDGWDMEHLHQYINTAIAGSYDRGKATGEGGAAVKDIQRLTSRITIPEDDCGTKVYETVHVTEDQVKMWTGCYYVLGEGGALKRWTGTEKNLVGRDIKFRTPNVCVTKEGNYCKVCVGDALSDAADALSMECSDIATGFMLQRMKGMHTSSMSVKNFTLSELFE</sequence>
<reference evidence="1 2" key="1">
    <citation type="submission" date="2019-01" db="EMBL/GenBank/DDBJ databases">
        <authorList>
            <person name="Le T.S."/>
            <person name="Kurtboke I."/>
        </authorList>
    </citation>
    <scope>NUCLEOTIDE SEQUENCE [LARGE SCALE GENOMIC DNA]</scope>
</reference>
<dbReference type="RefSeq" id="YP_009843293.1">
    <property type="nucleotide sequence ID" value="NC_048747.1"/>
</dbReference>
<protein>
    <submittedName>
        <fullName evidence="1">Uncharacterized protein</fullName>
    </submittedName>
</protein>
<keyword evidence="2" id="KW-1185">Reference proteome</keyword>
<dbReference type="KEGG" id="vg:55613559"/>
<dbReference type="Proteomes" id="UP000320660">
    <property type="component" value="Segment"/>
</dbReference>
<organism evidence="1 2">
    <name type="scientific">Vibrio phage 2 TSL-2019</name>
    <dbReference type="NCBI Taxonomy" id="2508172"/>
    <lineage>
        <taxon>Viruses</taxon>
        <taxon>Duplodnaviria</taxon>
        <taxon>Heunggongvirae</taxon>
        <taxon>Uroviricota</taxon>
        <taxon>Caudoviricetes</taxon>
        <taxon>Chimalliviridae</taxon>
        <taxon>Gorgonvirinae</taxon>
        <taxon>Aphroditevirus</taxon>
        <taxon>Aphroditevirus av2TSL2019</taxon>
    </lineage>
</organism>
<name>A0A513PWL3_9CAUD</name>
<dbReference type="EMBL" id="MK368614">
    <property type="protein sequence ID" value="QAU04346.1"/>
    <property type="molecule type" value="Genomic_DNA"/>
</dbReference>